<gene>
    <name evidence="1" type="ORF">UFOPK1358_01940</name>
</gene>
<dbReference type="AlphaFoldDB" id="A0A6J6CXM3"/>
<dbReference type="EMBL" id="CAEZSF010000274">
    <property type="protein sequence ID" value="CAB4556361.1"/>
    <property type="molecule type" value="Genomic_DNA"/>
</dbReference>
<evidence type="ECO:0000313" key="1">
    <source>
        <dbReference type="EMBL" id="CAB4556361.1"/>
    </source>
</evidence>
<dbReference type="SUPFAM" id="SSF51658">
    <property type="entry name" value="Xylose isomerase-like"/>
    <property type="match status" value="1"/>
</dbReference>
<dbReference type="InterPro" id="IPR036237">
    <property type="entry name" value="Xyl_isomerase-like_sf"/>
</dbReference>
<sequence length="293" mass="31932">MTMSGSRPTGTPAFRRDLNICTTWSLPSWSTGPQGDEQAALAAALDAGFEGVQGANPGRCRALGLVPTTFAIQPTPGGLLEQALRWAESGFECCTILLGTGLEDDAAADMLIEEVLNVSSTAGIPLYVETHRATLTQDMWRTVQLVERFPDLRFNGDFSHWYTGQDMAANDFEATLEFLSPVLDRVRYMHGRIGTSGCIQVDVGDGSVEGQPHLAHFRSLWTRSFEGFVRNAAQDIVPPPRLEIGFAPELLPPEVGYARLVPDSAGDLREEGDRWDQSLVLTEIASECFEAAL</sequence>
<name>A0A6J6CXM3_9ZZZZ</name>
<proteinExistence type="predicted"/>
<reference evidence="1" key="1">
    <citation type="submission" date="2020-05" db="EMBL/GenBank/DDBJ databases">
        <authorList>
            <person name="Chiriac C."/>
            <person name="Salcher M."/>
            <person name="Ghai R."/>
            <person name="Kavagutti S V."/>
        </authorList>
    </citation>
    <scope>NUCLEOTIDE SEQUENCE</scope>
</reference>
<organism evidence="1">
    <name type="scientific">freshwater metagenome</name>
    <dbReference type="NCBI Taxonomy" id="449393"/>
    <lineage>
        <taxon>unclassified sequences</taxon>
        <taxon>metagenomes</taxon>
        <taxon>ecological metagenomes</taxon>
    </lineage>
</organism>
<protein>
    <submittedName>
        <fullName evidence="1">Unannotated protein</fullName>
    </submittedName>
</protein>
<accession>A0A6J6CXM3</accession>
<dbReference type="Gene3D" id="3.20.20.150">
    <property type="entry name" value="Divalent-metal-dependent TIM barrel enzymes"/>
    <property type="match status" value="1"/>
</dbReference>